<accession>T1FCW8</accession>
<reference evidence="4" key="1">
    <citation type="submission" date="2012-12" db="EMBL/GenBank/DDBJ databases">
        <authorList>
            <person name="Hellsten U."/>
            <person name="Grimwood J."/>
            <person name="Chapman J.A."/>
            <person name="Shapiro H."/>
            <person name="Aerts A."/>
            <person name="Otillar R.P."/>
            <person name="Terry A.Y."/>
            <person name="Boore J.L."/>
            <person name="Simakov O."/>
            <person name="Marletaz F."/>
            <person name="Cho S.-J."/>
            <person name="Edsinger-Gonzales E."/>
            <person name="Havlak P."/>
            <person name="Kuo D.-H."/>
            <person name="Larsson T."/>
            <person name="Lv J."/>
            <person name="Arendt D."/>
            <person name="Savage R."/>
            <person name="Osoegawa K."/>
            <person name="de Jong P."/>
            <person name="Lindberg D.R."/>
            <person name="Seaver E.C."/>
            <person name="Weisblat D.A."/>
            <person name="Putnam N.H."/>
            <person name="Grigoriev I.V."/>
            <person name="Rokhsar D.S."/>
        </authorList>
    </citation>
    <scope>NUCLEOTIDE SEQUENCE</scope>
</reference>
<reference evidence="3" key="3">
    <citation type="submission" date="2015-06" db="UniProtKB">
        <authorList>
            <consortium name="EnsemblMetazoa"/>
        </authorList>
    </citation>
    <scope>IDENTIFICATION</scope>
</reference>
<proteinExistence type="predicted"/>
<name>T1FCW8_HELRO</name>
<dbReference type="InParanoid" id="T1FCW8"/>
<dbReference type="EMBL" id="AMQM01006317">
    <property type="status" value="NOT_ANNOTATED_CDS"/>
    <property type="molecule type" value="Genomic_DNA"/>
</dbReference>
<dbReference type="CTD" id="20206667"/>
<dbReference type="GeneID" id="20206667"/>
<dbReference type="HOGENOM" id="CLU_1361762_0_0_1"/>
<keyword evidence="4" id="KW-1185">Reference proteome</keyword>
<feature type="region of interest" description="Disordered" evidence="1">
    <location>
        <begin position="1"/>
        <end position="29"/>
    </location>
</feature>
<dbReference type="EnsemblMetazoa" id="HelroT178189">
    <property type="protein sequence ID" value="HelroP178189"/>
    <property type="gene ID" value="HelroG178189"/>
</dbReference>
<reference evidence="2 4" key="2">
    <citation type="journal article" date="2013" name="Nature">
        <title>Insights into bilaterian evolution from three spiralian genomes.</title>
        <authorList>
            <person name="Simakov O."/>
            <person name="Marletaz F."/>
            <person name="Cho S.J."/>
            <person name="Edsinger-Gonzales E."/>
            <person name="Havlak P."/>
            <person name="Hellsten U."/>
            <person name="Kuo D.H."/>
            <person name="Larsson T."/>
            <person name="Lv J."/>
            <person name="Arendt D."/>
            <person name="Savage R."/>
            <person name="Osoegawa K."/>
            <person name="de Jong P."/>
            <person name="Grimwood J."/>
            <person name="Chapman J.A."/>
            <person name="Shapiro H."/>
            <person name="Aerts A."/>
            <person name="Otillar R.P."/>
            <person name="Terry A.Y."/>
            <person name="Boore J.L."/>
            <person name="Grigoriev I.V."/>
            <person name="Lindberg D.R."/>
            <person name="Seaver E.C."/>
            <person name="Weisblat D.A."/>
            <person name="Putnam N.H."/>
            <person name="Rokhsar D.S."/>
        </authorList>
    </citation>
    <scope>NUCLEOTIDE SEQUENCE</scope>
</reference>
<evidence type="ECO:0000313" key="2">
    <source>
        <dbReference type="EMBL" id="ESN97398.1"/>
    </source>
</evidence>
<evidence type="ECO:0000313" key="4">
    <source>
        <dbReference type="Proteomes" id="UP000015101"/>
    </source>
</evidence>
<evidence type="ECO:0000313" key="3">
    <source>
        <dbReference type="EnsemblMetazoa" id="HelroP178189"/>
    </source>
</evidence>
<organism evidence="3 4">
    <name type="scientific">Helobdella robusta</name>
    <name type="common">Californian leech</name>
    <dbReference type="NCBI Taxonomy" id="6412"/>
    <lineage>
        <taxon>Eukaryota</taxon>
        <taxon>Metazoa</taxon>
        <taxon>Spiralia</taxon>
        <taxon>Lophotrochozoa</taxon>
        <taxon>Annelida</taxon>
        <taxon>Clitellata</taxon>
        <taxon>Hirudinea</taxon>
        <taxon>Rhynchobdellida</taxon>
        <taxon>Glossiphoniidae</taxon>
        <taxon>Helobdella</taxon>
    </lineage>
</organism>
<dbReference type="RefSeq" id="XP_009024570.1">
    <property type="nucleotide sequence ID" value="XM_009026322.1"/>
</dbReference>
<dbReference type="KEGG" id="hro:HELRODRAFT_178189"/>
<gene>
    <name evidence="3" type="primary">20206667</name>
    <name evidence="2" type="ORF">HELRODRAFT_178189</name>
</gene>
<feature type="compositionally biased region" description="Basic residues" evidence="1">
    <location>
        <begin position="1"/>
        <end position="12"/>
    </location>
</feature>
<dbReference type="AlphaFoldDB" id="T1FCW8"/>
<evidence type="ECO:0000256" key="1">
    <source>
        <dbReference type="SAM" id="MobiDB-lite"/>
    </source>
</evidence>
<sequence>MPRTNCTRRKKTMVKEAEDPRTTAPIADDLLNPLPCGTRTFDPKARKDSQEDLKWSTGDNIQEARNSGGMLRKIWRTLLKYQTWHFKYWIAPWKSSTCWKGEGLTSVFCRKQDGNQMVSLSLGVTCCSVVAKRQTKMEWESLYGNHWHKIYWRQNSPQCAIHINNREPPPQCRYEYESAPKDEIPVNGDHVTIRHKTNVTV</sequence>
<dbReference type="EMBL" id="KB097379">
    <property type="protein sequence ID" value="ESN97398.1"/>
    <property type="molecule type" value="Genomic_DNA"/>
</dbReference>
<protein>
    <submittedName>
        <fullName evidence="2 3">Uncharacterized protein</fullName>
    </submittedName>
</protein>
<dbReference type="Proteomes" id="UP000015101">
    <property type="component" value="Unassembled WGS sequence"/>
</dbReference>